<dbReference type="Proteomes" id="UP000570288">
    <property type="component" value="Unassembled WGS sequence"/>
</dbReference>
<dbReference type="PANTHER" id="PTHR12843">
    <property type="entry name" value="PROTEIN-LYSINE N-METHYLTRANSFERASE METTL10"/>
    <property type="match status" value="1"/>
</dbReference>
<dbReference type="EMBL" id="VYZR01346827">
    <property type="protein sequence ID" value="NXS03916.1"/>
    <property type="molecule type" value="Genomic_DNA"/>
</dbReference>
<reference evidence="1 2" key="1">
    <citation type="submission" date="2019-09" db="EMBL/GenBank/DDBJ databases">
        <title>Bird 10,000 Genomes (B10K) Project - Family phase.</title>
        <authorList>
            <person name="Zhang G."/>
        </authorList>
    </citation>
    <scope>NUCLEOTIDE SEQUENCE [LARGE SCALE GENOMIC DNA]</scope>
    <source>
        <strain evidence="1">B10K-DU-002-81</strain>
    </source>
</reference>
<proteinExistence type="predicted"/>
<keyword evidence="1" id="KW-0489">Methyltransferase</keyword>
<dbReference type="GO" id="GO:0032259">
    <property type="term" value="P:methylation"/>
    <property type="evidence" value="ECO:0007669"/>
    <property type="project" value="UniProtKB-KW"/>
</dbReference>
<accession>A0A7L2R668</accession>
<evidence type="ECO:0000313" key="1">
    <source>
        <dbReference type="EMBL" id="NXS03916.1"/>
    </source>
</evidence>
<feature type="non-terminal residue" evidence="1">
    <location>
        <position position="1"/>
    </location>
</feature>
<evidence type="ECO:0000313" key="2">
    <source>
        <dbReference type="Proteomes" id="UP000570288"/>
    </source>
</evidence>
<dbReference type="AlphaFoldDB" id="A0A7L2R668"/>
<protein>
    <submittedName>
        <fullName evidence="1">EFMT2 methyltransferase</fullName>
    </submittedName>
</protein>
<dbReference type="SUPFAM" id="SSF53335">
    <property type="entry name" value="S-adenosyl-L-methionine-dependent methyltransferases"/>
    <property type="match status" value="1"/>
</dbReference>
<gene>
    <name evidence="1" type="ORF">OXYMAD_R09211</name>
</gene>
<dbReference type="GO" id="GO:0005737">
    <property type="term" value="C:cytoplasm"/>
    <property type="evidence" value="ECO:0007669"/>
    <property type="project" value="TreeGrafter"/>
</dbReference>
<organism evidence="1 2">
    <name type="scientific">Oxylabes madagascariensis</name>
    <name type="common">white-throated Oxylabes</name>
    <dbReference type="NCBI Taxonomy" id="98144"/>
    <lineage>
        <taxon>Eukaryota</taxon>
        <taxon>Metazoa</taxon>
        <taxon>Chordata</taxon>
        <taxon>Craniata</taxon>
        <taxon>Vertebrata</taxon>
        <taxon>Euteleostomi</taxon>
        <taxon>Archelosauria</taxon>
        <taxon>Archosauria</taxon>
        <taxon>Dinosauria</taxon>
        <taxon>Saurischia</taxon>
        <taxon>Theropoda</taxon>
        <taxon>Coelurosauria</taxon>
        <taxon>Aves</taxon>
        <taxon>Neognathae</taxon>
        <taxon>Neoaves</taxon>
        <taxon>Telluraves</taxon>
        <taxon>Australaves</taxon>
        <taxon>Passeriformes</taxon>
        <taxon>Sylvioidea</taxon>
        <taxon>Timaliidae</taxon>
        <taxon>Oxylabes</taxon>
    </lineage>
</organism>
<dbReference type="OrthoDB" id="540004at2759"/>
<dbReference type="InterPro" id="IPR029063">
    <property type="entry name" value="SAM-dependent_MTases_sf"/>
</dbReference>
<dbReference type="Gene3D" id="3.40.50.150">
    <property type="entry name" value="Vaccinia Virus protein VP39"/>
    <property type="match status" value="1"/>
</dbReference>
<dbReference type="PANTHER" id="PTHR12843:SF5">
    <property type="entry name" value="EEF1A LYSINE METHYLTRANSFERASE 2"/>
    <property type="match status" value="1"/>
</dbReference>
<feature type="non-terminal residue" evidence="1">
    <location>
        <position position="67"/>
    </location>
</feature>
<keyword evidence="2" id="KW-1185">Reference proteome</keyword>
<sequence length="67" mass="7588">WDAAYERELQTFQDIGDTGEIWFGEESMVRIIRWLEKHKVPLDSSVLDIGTGNGVLLVELVGILQSL</sequence>
<name>A0A7L2R668_9PASS</name>
<comment type="caution">
    <text evidence="1">The sequence shown here is derived from an EMBL/GenBank/DDBJ whole genome shotgun (WGS) entry which is preliminary data.</text>
</comment>
<dbReference type="GO" id="GO:0016279">
    <property type="term" value="F:protein-lysine N-methyltransferase activity"/>
    <property type="evidence" value="ECO:0007669"/>
    <property type="project" value="TreeGrafter"/>
</dbReference>
<keyword evidence="1" id="KW-0808">Transferase</keyword>